<dbReference type="AlphaFoldDB" id="A0A9X3LRM1"/>
<dbReference type="EMBL" id="JAKMUS010000001">
    <property type="protein sequence ID" value="MCZ9292929.1"/>
    <property type="molecule type" value="Genomic_DNA"/>
</dbReference>
<keyword evidence="4" id="KW-1185">Reference proteome</keyword>
<keyword evidence="2" id="KW-0812">Transmembrane</keyword>
<feature type="transmembrane region" description="Helical" evidence="2">
    <location>
        <begin position="465"/>
        <end position="489"/>
    </location>
</feature>
<dbReference type="Proteomes" id="UP001146468">
    <property type="component" value="Unassembled WGS sequence"/>
</dbReference>
<feature type="transmembrane region" description="Helical" evidence="2">
    <location>
        <begin position="258"/>
        <end position="275"/>
    </location>
</feature>
<feature type="transmembrane region" description="Helical" evidence="2">
    <location>
        <begin position="408"/>
        <end position="428"/>
    </location>
</feature>
<evidence type="ECO:0000256" key="2">
    <source>
        <dbReference type="SAM" id="Phobius"/>
    </source>
</evidence>
<accession>A0A9X3LRM1</accession>
<feature type="transmembrane region" description="Helical" evidence="2">
    <location>
        <begin position="295"/>
        <end position="315"/>
    </location>
</feature>
<feature type="transmembrane region" description="Helical" evidence="2">
    <location>
        <begin position="574"/>
        <end position="596"/>
    </location>
</feature>
<keyword evidence="2" id="KW-0472">Membrane</keyword>
<comment type="caution">
    <text evidence="3">The sequence shown here is derived from an EMBL/GenBank/DDBJ whole genome shotgun (WGS) entry which is preliminary data.</text>
</comment>
<evidence type="ECO:0000313" key="4">
    <source>
        <dbReference type="Proteomes" id="UP001146468"/>
    </source>
</evidence>
<feature type="transmembrane region" description="Helical" evidence="2">
    <location>
        <begin position="350"/>
        <end position="367"/>
    </location>
</feature>
<dbReference type="PANTHER" id="PTHR38434">
    <property type="entry name" value="BLL2549 PROTEIN"/>
    <property type="match status" value="1"/>
</dbReference>
<sequence>MHHSRDEILTDVRRKLGELRASTARSQMLIDDIQATLNHLSPAPVADVPVPAPAPVLRPPAMAGAPMPPQPPHQVQQPQKPPKPPKPKLTTEQQVMRWAAVIGSIITFVGASFGIALAIQTGLLGPVGRVVGAALLAFVLLGVGIRVDQRKGTSAGVMALYVTSFLILILDLWYAYAAQEWLKPLSCVVIFLVLWLGYLALAHWRKNLPLVLAMCIILVFYTFPLLSLDYLANALILVAPIAVILLTWPMSKGSDSRFLAIVRSAAGVLLAWQTGALSSPAELRATYLEQPVEPISFVLAVPLIGLVLLVIGEIFFAPTSTTRAQSIVPAVVAPAAILLASYTLLHDAGVWLPFLTATAVTVLVTVLRPKDNAQRAADLITGWFITLPFTLFRPVVDTQDFELQHTQSEAVSVLIFFAVAIVVLLLLHRLPMNRVAVLSSWALMLFIAILPMLENTLFPSAITRWSWFGLIQGLALAVLIIIAATRTTLWRSLPIQARGAFAAYGLLLEMVSVVTISAVLGHINALFADPSSPYLETSRLGFYNGHMLVSISWMAAASWLLLKRPGTMDAKTMRTAGLFVAIVATVKLVLFDMAALGGIPRVLTFIVCGLILIAVAIKGAQQQKNTGQTFTETQPASN</sequence>
<feature type="transmembrane region" description="Helical" evidence="2">
    <location>
        <begin position="230"/>
        <end position="251"/>
    </location>
</feature>
<feature type="transmembrane region" description="Helical" evidence="2">
    <location>
        <begin position="157"/>
        <end position="176"/>
    </location>
</feature>
<feature type="transmembrane region" description="Helical" evidence="2">
    <location>
        <begin position="543"/>
        <end position="562"/>
    </location>
</feature>
<feature type="transmembrane region" description="Helical" evidence="2">
    <location>
        <begin position="98"/>
        <end position="120"/>
    </location>
</feature>
<feature type="transmembrane region" description="Helical" evidence="2">
    <location>
        <begin position="208"/>
        <end position="224"/>
    </location>
</feature>
<evidence type="ECO:0000256" key="1">
    <source>
        <dbReference type="SAM" id="MobiDB-lite"/>
    </source>
</evidence>
<feature type="transmembrane region" description="Helical" evidence="2">
    <location>
        <begin position="602"/>
        <end position="620"/>
    </location>
</feature>
<dbReference type="RefSeq" id="WP_269964400.1">
    <property type="nucleotide sequence ID" value="NZ_JAKMUS010000001.1"/>
</dbReference>
<protein>
    <submittedName>
        <fullName evidence="3">DUF2339 domain-containing protein</fullName>
    </submittedName>
</protein>
<organism evidence="3 4">
    <name type="scientific">Corynebacterium meitnerae</name>
    <dbReference type="NCBI Taxonomy" id="2913498"/>
    <lineage>
        <taxon>Bacteria</taxon>
        <taxon>Bacillati</taxon>
        <taxon>Actinomycetota</taxon>
        <taxon>Actinomycetes</taxon>
        <taxon>Mycobacteriales</taxon>
        <taxon>Corynebacteriaceae</taxon>
        <taxon>Corynebacterium</taxon>
    </lineage>
</organism>
<feature type="region of interest" description="Disordered" evidence="1">
    <location>
        <begin position="56"/>
        <end position="90"/>
    </location>
</feature>
<dbReference type="Pfam" id="PF10101">
    <property type="entry name" value="DUF2339"/>
    <property type="match status" value="1"/>
</dbReference>
<feature type="transmembrane region" description="Helical" evidence="2">
    <location>
        <begin position="182"/>
        <end position="201"/>
    </location>
</feature>
<feature type="transmembrane region" description="Helical" evidence="2">
    <location>
        <begin position="126"/>
        <end position="145"/>
    </location>
</feature>
<feature type="transmembrane region" description="Helical" evidence="2">
    <location>
        <begin position="327"/>
        <end position="344"/>
    </location>
</feature>
<reference evidence="3" key="1">
    <citation type="submission" date="2022-02" db="EMBL/GenBank/DDBJ databases">
        <title>Corynebacterium sp. from urogenital microbiome.</title>
        <authorList>
            <person name="Cappelli E.A."/>
            <person name="Ribeiro T.G."/>
            <person name="Peixe L."/>
        </authorList>
    </citation>
    <scope>NUCLEOTIDE SEQUENCE</scope>
    <source>
        <strain evidence="3">C8Ua_172</strain>
    </source>
</reference>
<dbReference type="InterPro" id="IPR019286">
    <property type="entry name" value="DUF2339_TM"/>
</dbReference>
<feature type="transmembrane region" description="Helical" evidence="2">
    <location>
        <begin position="379"/>
        <end position="396"/>
    </location>
</feature>
<name>A0A9X3LRM1_9CORY</name>
<evidence type="ECO:0000313" key="3">
    <source>
        <dbReference type="EMBL" id="MCZ9292929.1"/>
    </source>
</evidence>
<proteinExistence type="predicted"/>
<gene>
    <name evidence="3" type="ORF">L8U60_00315</name>
</gene>
<dbReference type="PANTHER" id="PTHR38434:SF1">
    <property type="entry name" value="BLL2549 PROTEIN"/>
    <property type="match status" value="1"/>
</dbReference>
<feature type="transmembrane region" description="Helical" evidence="2">
    <location>
        <begin position="435"/>
        <end position="453"/>
    </location>
</feature>
<feature type="transmembrane region" description="Helical" evidence="2">
    <location>
        <begin position="501"/>
        <end position="523"/>
    </location>
</feature>
<keyword evidence="2" id="KW-1133">Transmembrane helix</keyword>